<evidence type="ECO:0000313" key="6">
    <source>
        <dbReference type="Ensembl" id="ENSSFOP00015000219.2"/>
    </source>
</evidence>
<dbReference type="GO" id="GO:0016020">
    <property type="term" value="C:membrane"/>
    <property type="evidence" value="ECO:0007669"/>
    <property type="project" value="UniProtKB-SubCell"/>
</dbReference>
<dbReference type="Gene3D" id="2.60.40.10">
    <property type="entry name" value="Immunoglobulins"/>
    <property type="match status" value="2"/>
</dbReference>
<dbReference type="PROSITE" id="PS50835">
    <property type="entry name" value="IG_LIKE"/>
    <property type="match status" value="1"/>
</dbReference>
<keyword evidence="7" id="KW-1185">Reference proteome</keyword>
<evidence type="ECO:0000259" key="5">
    <source>
        <dbReference type="PROSITE" id="PS50835"/>
    </source>
</evidence>
<dbReference type="OrthoDB" id="8963023at2759"/>
<dbReference type="Ensembl" id="ENSSFOT00015000244.2">
    <property type="protein sequence ID" value="ENSSFOP00015000219.2"/>
    <property type="gene ID" value="ENSSFOG00015000206.2"/>
</dbReference>
<protein>
    <recommendedName>
        <fullName evidence="5">Ig-like domain-containing protein</fullName>
    </recommendedName>
</protein>
<evidence type="ECO:0000256" key="3">
    <source>
        <dbReference type="ARBA" id="ARBA00023136"/>
    </source>
</evidence>
<dbReference type="Proteomes" id="UP000694397">
    <property type="component" value="Chromosome 14"/>
</dbReference>
<reference evidence="6" key="3">
    <citation type="submission" date="2025-09" db="UniProtKB">
        <authorList>
            <consortium name="Ensembl"/>
        </authorList>
    </citation>
    <scope>IDENTIFICATION</scope>
</reference>
<keyword evidence="3" id="KW-0472">Membrane</keyword>
<evidence type="ECO:0000256" key="2">
    <source>
        <dbReference type="ARBA" id="ARBA00022729"/>
    </source>
</evidence>
<accession>A0A8C9UXC7</accession>
<dbReference type="AlphaFoldDB" id="A0A8C9UXC7"/>
<keyword evidence="2" id="KW-0732">Signal</keyword>
<dbReference type="InterPro" id="IPR036179">
    <property type="entry name" value="Ig-like_dom_sf"/>
</dbReference>
<dbReference type="PANTHER" id="PTHR12080">
    <property type="entry name" value="SIGNALING LYMPHOCYTIC ACTIVATION MOLECULE"/>
    <property type="match status" value="1"/>
</dbReference>
<reference evidence="6" key="2">
    <citation type="submission" date="2025-08" db="UniProtKB">
        <authorList>
            <consortium name="Ensembl"/>
        </authorList>
    </citation>
    <scope>IDENTIFICATION</scope>
</reference>
<proteinExistence type="predicted"/>
<dbReference type="GeneTree" id="ENSGT00940000175275"/>
<dbReference type="InterPro" id="IPR013783">
    <property type="entry name" value="Ig-like_fold"/>
</dbReference>
<dbReference type="InterPro" id="IPR015631">
    <property type="entry name" value="CD2/SLAM_rcpt"/>
</dbReference>
<reference evidence="6 7" key="1">
    <citation type="submission" date="2019-04" db="EMBL/GenBank/DDBJ databases">
        <authorList>
            <consortium name="Wellcome Sanger Institute Data Sharing"/>
        </authorList>
    </citation>
    <scope>NUCLEOTIDE SEQUENCE [LARGE SCALE GENOMIC DNA]</scope>
</reference>
<feature type="domain" description="Ig-like" evidence="5">
    <location>
        <begin position="118"/>
        <end position="193"/>
    </location>
</feature>
<dbReference type="PANTHER" id="PTHR12080:SF48">
    <property type="entry name" value="IMMUNOGLOBULIN SUBTYPE DOMAIN-CONTAINING PROTEIN"/>
    <property type="match status" value="1"/>
</dbReference>
<dbReference type="SUPFAM" id="SSF48726">
    <property type="entry name" value="Immunoglobulin"/>
    <property type="match status" value="2"/>
</dbReference>
<evidence type="ECO:0000256" key="1">
    <source>
        <dbReference type="ARBA" id="ARBA00004370"/>
    </source>
</evidence>
<comment type="subcellular location">
    <subcellularLocation>
        <location evidence="1">Membrane</location>
    </subcellularLocation>
</comment>
<evidence type="ECO:0000313" key="7">
    <source>
        <dbReference type="Proteomes" id="UP000694397"/>
    </source>
</evidence>
<dbReference type="InterPro" id="IPR007110">
    <property type="entry name" value="Ig-like_dom"/>
</dbReference>
<name>A0A8C9UXC7_SCLFO</name>
<organism evidence="6 7">
    <name type="scientific">Scleropages formosus</name>
    <name type="common">Asian bonytongue</name>
    <name type="synonym">Osteoglossum formosum</name>
    <dbReference type="NCBI Taxonomy" id="113540"/>
    <lineage>
        <taxon>Eukaryota</taxon>
        <taxon>Metazoa</taxon>
        <taxon>Chordata</taxon>
        <taxon>Craniata</taxon>
        <taxon>Vertebrata</taxon>
        <taxon>Euteleostomi</taxon>
        <taxon>Actinopterygii</taxon>
        <taxon>Neopterygii</taxon>
        <taxon>Teleostei</taxon>
        <taxon>Osteoglossocephala</taxon>
        <taxon>Osteoglossomorpha</taxon>
        <taxon>Osteoglossiformes</taxon>
        <taxon>Osteoglossidae</taxon>
        <taxon>Scleropages</taxon>
    </lineage>
</organism>
<keyword evidence="4" id="KW-0325">Glycoprotein</keyword>
<evidence type="ECO:0000256" key="4">
    <source>
        <dbReference type="ARBA" id="ARBA00023180"/>
    </source>
</evidence>
<sequence length="214" mass="23696">FGKMVCEHGVCVCVFNTCAGGTAEPVYGLIRKEAELKPKVTETIHSITWKKQKDKIAEWDGSDKPEYYGRCSKDQCDLSPTTGVLVMKGLKREDEWTYSAEINGKTSQEEFLVTVLAPVSKPTVTASCNETRCTLTCVGLETKSATYSWKENSDTVKDVEGNTLMVEKSGDLHKRYSCVFSNPKSGKESDPLTEMDLFLGESSSFSFVTSSLYD</sequence>